<accession>A0A940DR85</accession>
<evidence type="ECO:0000256" key="11">
    <source>
        <dbReference type="PROSITE-ProRule" id="PRU01360"/>
    </source>
</evidence>
<reference evidence="13" key="2">
    <citation type="journal article" date="2021" name="PeerJ">
        <title>Extensive microbial diversity within the chicken gut microbiome revealed by metagenomics and culture.</title>
        <authorList>
            <person name="Gilroy R."/>
            <person name="Ravi A."/>
            <person name="Getino M."/>
            <person name="Pursley I."/>
            <person name="Horton D.L."/>
            <person name="Alikhan N.F."/>
            <person name="Baker D."/>
            <person name="Gharbi K."/>
            <person name="Hall N."/>
            <person name="Watson M."/>
            <person name="Adriaenssens E.M."/>
            <person name="Foster-Nyarko E."/>
            <person name="Jarju S."/>
            <person name="Secka A."/>
            <person name="Antonio M."/>
            <person name="Oren A."/>
            <person name="Chaudhuri R.R."/>
            <person name="La Ragione R."/>
            <person name="Hildebrand F."/>
            <person name="Pallen M.J."/>
        </authorList>
    </citation>
    <scope>NUCLEOTIDE SEQUENCE</scope>
    <source>
        <strain evidence="13">G3-8215</strain>
    </source>
</reference>
<keyword evidence="13" id="KW-0675">Receptor</keyword>
<sequence>MLFTFIFSMLLSVSGGTIMPGCGIPGNPGQERAELETPEFGQETVLSDTLSRSVLVTSFKQVQPLEKLASPVTVVFLKDMENRGLKNPKDFSSIIPNLHIPDYGSAMTSTIYLRGFGSRIDNPVIGLYIDDVPVLNKNSYDLDMYDVRRADFLSGPQGTVYGRNAMCGVLSLTTLSPMAYQGIRAGVEYGSANTVSARAGYYHRTEKGTGTGLSLNYRHSDGFYTNSYTGKKCDPYDALSLRFRAGRDFISGFSIENILWASALDQGGYPYRLYDDQSGSLAPVSYNDGSSYRRLNITEALKMKYRTDDFSLSSVTSWQFLLDRMDLDQDFTPASMFTMTQSQKEHAVTQEVILKPQGSWHTDWWTWQTGLYGFYKHNDMSAPVTMKQDGIDELILGNEAIPDMVRRMLSFRETEFPIESDFIMQTYGAAIYHESYFTAGRWNFIAGIRLDYEGNAMRYDSRATVHYRFAPMIPDFREVSTVFKGKTENTYLEALPKVSVLYDFGNFGGKGALKLYATFSKGYKSGGFNTQIFSDILQNMMISDLMSDAMGALIPGGGMPGAGTSVTDGNSAGGTSADDTSYLPETSYNYELGGNFGFDLPGENHRIAGAASLFYIDCRNQQITVFPEGKGTGRMMANAGHSGSAGVEAQLSYKIKGFSASASYGYTDARFLTYNDGQSDYSGNHIPYSPSNTFNLRAGYRFGLGSDIVRGLSVSADLSGTGKIWWDEANTLSQPFYAVLGADIRLEFKWFDLFLRGDNLTDADYNVFYFKSVGNSFFQSGKPARFTAGLSFDM</sequence>
<gene>
    <name evidence="13" type="ORF">IAB75_05430</name>
</gene>
<evidence type="ECO:0000256" key="4">
    <source>
        <dbReference type="ARBA" id="ARBA00022496"/>
    </source>
</evidence>
<keyword evidence="7" id="KW-0406">Ion transport</keyword>
<keyword evidence="5 11" id="KW-0812">Transmembrane</keyword>
<dbReference type="Proteomes" id="UP000725002">
    <property type="component" value="Unassembled WGS sequence"/>
</dbReference>
<feature type="domain" description="TonB-dependent receptor plug" evidence="12">
    <location>
        <begin position="65"/>
        <end position="169"/>
    </location>
</feature>
<dbReference type="PANTHER" id="PTHR32552:SF81">
    <property type="entry name" value="TONB-DEPENDENT OUTER MEMBRANE RECEPTOR"/>
    <property type="match status" value="1"/>
</dbReference>
<keyword evidence="6" id="KW-0408">Iron</keyword>
<keyword evidence="9 11" id="KW-0472">Membrane</keyword>
<comment type="subcellular location">
    <subcellularLocation>
        <location evidence="1 11">Cell outer membrane</location>
        <topology evidence="1 11">Multi-pass membrane protein</topology>
    </subcellularLocation>
</comment>
<evidence type="ECO:0000256" key="5">
    <source>
        <dbReference type="ARBA" id="ARBA00022692"/>
    </source>
</evidence>
<evidence type="ECO:0000256" key="9">
    <source>
        <dbReference type="ARBA" id="ARBA00023136"/>
    </source>
</evidence>
<keyword evidence="8" id="KW-0798">TonB box</keyword>
<dbReference type="Gene3D" id="2.40.170.20">
    <property type="entry name" value="TonB-dependent receptor, beta-barrel domain"/>
    <property type="match status" value="2"/>
</dbReference>
<dbReference type="InterPro" id="IPR039426">
    <property type="entry name" value="TonB-dep_rcpt-like"/>
</dbReference>
<comment type="similarity">
    <text evidence="11">Belongs to the TonB-dependent receptor family.</text>
</comment>
<evidence type="ECO:0000256" key="10">
    <source>
        <dbReference type="ARBA" id="ARBA00023237"/>
    </source>
</evidence>
<dbReference type="PROSITE" id="PS52016">
    <property type="entry name" value="TONB_DEPENDENT_REC_3"/>
    <property type="match status" value="1"/>
</dbReference>
<evidence type="ECO:0000259" key="12">
    <source>
        <dbReference type="Pfam" id="PF07715"/>
    </source>
</evidence>
<evidence type="ECO:0000256" key="7">
    <source>
        <dbReference type="ARBA" id="ARBA00023065"/>
    </source>
</evidence>
<keyword evidence="2 11" id="KW-0813">Transport</keyword>
<evidence type="ECO:0000256" key="8">
    <source>
        <dbReference type="ARBA" id="ARBA00023077"/>
    </source>
</evidence>
<keyword evidence="4" id="KW-0410">Iron transport</keyword>
<dbReference type="GO" id="GO:0006826">
    <property type="term" value="P:iron ion transport"/>
    <property type="evidence" value="ECO:0007669"/>
    <property type="project" value="UniProtKB-KW"/>
</dbReference>
<dbReference type="SUPFAM" id="SSF56935">
    <property type="entry name" value="Porins"/>
    <property type="match status" value="1"/>
</dbReference>
<dbReference type="Pfam" id="PF07715">
    <property type="entry name" value="Plug"/>
    <property type="match status" value="1"/>
</dbReference>
<evidence type="ECO:0000256" key="2">
    <source>
        <dbReference type="ARBA" id="ARBA00022448"/>
    </source>
</evidence>
<evidence type="ECO:0000256" key="6">
    <source>
        <dbReference type="ARBA" id="ARBA00023004"/>
    </source>
</evidence>
<evidence type="ECO:0000313" key="14">
    <source>
        <dbReference type="Proteomes" id="UP000725002"/>
    </source>
</evidence>
<proteinExistence type="inferred from homology"/>
<evidence type="ECO:0000313" key="13">
    <source>
        <dbReference type="EMBL" id="MBO8483537.1"/>
    </source>
</evidence>
<protein>
    <submittedName>
        <fullName evidence="13">TonB-dependent receptor</fullName>
    </submittedName>
</protein>
<evidence type="ECO:0000256" key="3">
    <source>
        <dbReference type="ARBA" id="ARBA00022452"/>
    </source>
</evidence>
<organism evidence="13 14">
    <name type="scientific">Candidatus Cryptobacteroides avicola</name>
    <dbReference type="NCBI Taxonomy" id="2840757"/>
    <lineage>
        <taxon>Bacteria</taxon>
        <taxon>Pseudomonadati</taxon>
        <taxon>Bacteroidota</taxon>
        <taxon>Bacteroidia</taxon>
        <taxon>Bacteroidales</taxon>
        <taxon>Candidatus Cryptobacteroides</taxon>
    </lineage>
</organism>
<comment type="caution">
    <text evidence="13">The sequence shown here is derived from an EMBL/GenBank/DDBJ whole genome shotgun (WGS) entry which is preliminary data.</text>
</comment>
<keyword evidence="3 11" id="KW-1134">Transmembrane beta strand</keyword>
<dbReference type="InterPro" id="IPR012910">
    <property type="entry name" value="Plug_dom"/>
</dbReference>
<dbReference type="InterPro" id="IPR036942">
    <property type="entry name" value="Beta-barrel_TonB_sf"/>
</dbReference>
<dbReference type="AlphaFoldDB" id="A0A940DR85"/>
<dbReference type="PANTHER" id="PTHR32552">
    <property type="entry name" value="FERRICHROME IRON RECEPTOR-RELATED"/>
    <property type="match status" value="1"/>
</dbReference>
<dbReference type="EMBL" id="JADILV010000036">
    <property type="protein sequence ID" value="MBO8483537.1"/>
    <property type="molecule type" value="Genomic_DNA"/>
</dbReference>
<name>A0A940DR85_9BACT</name>
<reference evidence="13" key="1">
    <citation type="submission" date="2020-10" db="EMBL/GenBank/DDBJ databases">
        <authorList>
            <person name="Gilroy R."/>
        </authorList>
    </citation>
    <scope>NUCLEOTIDE SEQUENCE</scope>
    <source>
        <strain evidence="13">G3-8215</strain>
    </source>
</reference>
<evidence type="ECO:0000256" key="1">
    <source>
        <dbReference type="ARBA" id="ARBA00004571"/>
    </source>
</evidence>
<dbReference type="GO" id="GO:0009279">
    <property type="term" value="C:cell outer membrane"/>
    <property type="evidence" value="ECO:0007669"/>
    <property type="project" value="UniProtKB-SubCell"/>
</dbReference>
<keyword evidence="10 11" id="KW-0998">Cell outer membrane</keyword>